<dbReference type="EMBL" id="APKE01000022">
    <property type="protein sequence ID" value="KAF0675866.1"/>
    <property type="molecule type" value="Genomic_DNA"/>
</dbReference>
<comment type="similarity">
    <text evidence="5">Belongs to the class I-like SAM-binding methyltransferase superfamily. RsmB/NOP family.</text>
</comment>
<dbReference type="PANTHER" id="PTHR22807:SF53">
    <property type="entry name" value="RIBOSOMAL RNA SMALL SUBUNIT METHYLTRANSFERASE B-RELATED"/>
    <property type="match status" value="1"/>
</dbReference>
<dbReference type="InterPro" id="IPR054728">
    <property type="entry name" value="RsmB-like_ferredoxin"/>
</dbReference>
<organism evidence="7 8">
    <name type="scientific">Profundibacterium mesophilum KAUST100406-0324</name>
    <dbReference type="NCBI Taxonomy" id="1037889"/>
    <lineage>
        <taxon>Bacteria</taxon>
        <taxon>Pseudomonadati</taxon>
        <taxon>Pseudomonadota</taxon>
        <taxon>Alphaproteobacteria</taxon>
        <taxon>Rhodobacterales</taxon>
        <taxon>Roseobacteraceae</taxon>
        <taxon>Profundibacterium</taxon>
    </lineage>
</organism>
<dbReference type="PANTHER" id="PTHR22807">
    <property type="entry name" value="NOP2 YEAST -RELATED NOL1/NOP2/FMU SUN DOMAIN-CONTAINING"/>
    <property type="match status" value="1"/>
</dbReference>
<feature type="binding site" evidence="5">
    <location>
        <position position="249"/>
    </location>
    <ligand>
        <name>S-adenosyl-L-methionine</name>
        <dbReference type="ChEBI" id="CHEBI:59789"/>
    </ligand>
</feature>
<dbReference type="InterPro" id="IPR049560">
    <property type="entry name" value="MeTrfase_RsmB-F_NOP2_cat"/>
</dbReference>
<dbReference type="SUPFAM" id="SSF53335">
    <property type="entry name" value="S-adenosyl-L-methionine-dependent methyltransferases"/>
    <property type="match status" value="1"/>
</dbReference>
<dbReference type="OrthoDB" id="9810297at2"/>
<keyword evidence="1 5" id="KW-0489">Methyltransferase</keyword>
<evidence type="ECO:0000256" key="4">
    <source>
        <dbReference type="ARBA" id="ARBA00022884"/>
    </source>
</evidence>
<dbReference type="Gene3D" id="3.40.50.150">
    <property type="entry name" value="Vaccinia Virus protein VP39"/>
    <property type="match status" value="1"/>
</dbReference>
<evidence type="ECO:0000256" key="5">
    <source>
        <dbReference type="PROSITE-ProRule" id="PRU01023"/>
    </source>
</evidence>
<feature type="active site" description="Nucleophile" evidence="5">
    <location>
        <position position="342"/>
    </location>
</feature>
<name>A0A921NV66_9RHOB</name>
<keyword evidence="2 5" id="KW-0808">Transferase</keyword>
<feature type="domain" description="SAM-dependent MTase RsmB/NOP-type" evidence="6">
    <location>
        <begin position="136"/>
        <end position="388"/>
    </location>
</feature>
<comment type="caution">
    <text evidence="7">The sequence shown here is derived from an EMBL/GenBank/DDBJ whole genome shotgun (WGS) entry which is preliminary data.</text>
</comment>
<dbReference type="EC" id="2.1.1.144" evidence="7"/>
<dbReference type="GO" id="GO:0008173">
    <property type="term" value="F:RNA methyltransferase activity"/>
    <property type="evidence" value="ECO:0007669"/>
    <property type="project" value="InterPro"/>
</dbReference>
<keyword evidence="3 5" id="KW-0949">S-adenosyl-L-methionine</keyword>
<evidence type="ECO:0000259" key="6">
    <source>
        <dbReference type="PROSITE" id="PS51686"/>
    </source>
</evidence>
<accession>A0A921NV66</accession>
<dbReference type="PROSITE" id="PS51686">
    <property type="entry name" value="SAM_MT_RSMB_NOP"/>
    <property type="match status" value="1"/>
</dbReference>
<dbReference type="Pfam" id="PF01189">
    <property type="entry name" value="Methyltr_RsmB-F"/>
    <property type="match status" value="1"/>
</dbReference>
<evidence type="ECO:0000256" key="3">
    <source>
        <dbReference type="ARBA" id="ARBA00022691"/>
    </source>
</evidence>
<dbReference type="Proteomes" id="UP000698242">
    <property type="component" value="Unassembled WGS sequence"/>
</dbReference>
<keyword evidence="8" id="KW-1185">Reference proteome</keyword>
<reference evidence="7" key="1">
    <citation type="submission" date="2013-03" db="EMBL/GenBank/DDBJ databases">
        <title>Genome Sequence of the Profundibacterium mesophilum strain KAUST100406-0324T from Red Sea, a novel genus in the family Rhodobacteraceae.</title>
        <authorList>
            <person name="Essack M."/>
            <person name="Alam I."/>
            <person name="Lafi F."/>
            <person name="Alawi W."/>
            <person name="Kamanu F."/>
            <person name="Al-Suwailem A."/>
            <person name="Lee O.O."/>
            <person name="Xu Y."/>
            <person name="Bajic V."/>
            <person name="Qian P.-Y."/>
            <person name="Archer J."/>
        </authorList>
    </citation>
    <scope>NUCLEOTIDE SEQUENCE</scope>
    <source>
        <strain evidence="7">KAUST100406-0324</strain>
    </source>
</reference>
<evidence type="ECO:0000313" key="7">
    <source>
        <dbReference type="EMBL" id="KAF0675866.1"/>
    </source>
</evidence>
<dbReference type="GO" id="GO:0030798">
    <property type="term" value="F:trans-aconitate 2-methyltransferase activity"/>
    <property type="evidence" value="ECO:0007669"/>
    <property type="project" value="UniProtKB-EC"/>
</dbReference>
<gene>
    <name evidence="7" type="ORF">PMES_01952</name>
</gene>
<dbReference type="GO" id="GO:0001510">
    <property type="term" value="P:RNA methylation"/>
    <property type="evidence" value="ECO:0007669"/>
    <property type="project" value="InterPro"/>
</dbReference>
<dbReference type="InterPro" id="IPR001678">
    <property type="entry name" value="MeTrfase_RsmB-F_NOP2_dom"/>
</dbReference>
<sequence>MTPGARVQAAIDILDVIGAGQPAEKALTNWARGARFAGSKDRAAVRDHVFAALRRWCSAAARGGAPTGRGRMIGLLRGTGTDPASLFTGQGHAPAPLDAAEALDPGMPADRLVALDCPEWLAPSLETSLEHRFEPVMKCLQERAPVFVRVNTLRGDPREAARRLAEEGIESRPSALSPTALELTANARRLRQGQSFAEGLVELQDAASQAVTDLLPVENARRILDYCAGGGGKTLAMAPRTGGALHAHDIAPARMADLPERAARAGVEVTLHDPRSIGGQGRFDLVLADAPCSGSGSWRRAPEAKWTLTESRLRALEAMQDEVLHDAAAHVASGGRLAYATCSMLRSENEDRIDTFLERNGGWTLGKQVRFDPLDGGDGFFLAILTKC</sequence>
<feature type="binding site" evidence="5">
    <location>
        <position position="273"/>
    </location>
    <ligand>
        <name>S-adenosyl-L-methionine</name>
        <dbReference type="ChEBI" id="CHEBI:59789"/>
    </ligand>
</feature>
<evidence type="ECO:0000313" key="8">
    <source>
        <dbReference type="Proteomes" id="UP000698242"/>
    </source>
</evidence>
<evidence type="ECO:0000256" key="2">
    <source>
        <dbReference type="ARBA" id="ARBA00022679"/>
    </source>
</evidence>
<dbReference type="AlphaFoldDB" id="A0A921NV66"/>
<dbReference type="RefSeq" id="WP_159965505.1">
    <property type="nucleotide sequence ID" value="NZ_APKE01000022.1"/>
</dbReference>
<feature type="binding site" evidence="5">
    <location>
        <position position="289"/>
    </location>
    <ligand>
        <name>S-adenosyl-L-methionine</name>
        <dbReference type="ChEBI" id="CHEBI:59789"/>
    </ligand>
</feature>
<keyword evidence="4 5" id="KW-0694">RNA-binding</keyword>
<evidence type="ECO:0000256" key="1">
    <source>
        <dbReference type="ARBA" id="ARBA00022603"/>
    </source>
</evidence>
<dbReference type="GO" id="GO:0003723">
    <property type="term" value="F:RNA binding"/>
    <property type="evidence" value="ECO:0007669"/>
    <property type="project" value="UniProtKB-UniRule"/>
</dbReference>
<dbReference type="PRINTS" id="PR02008">
    <property type="entry name" value="RCMTFAMILY"/>
</dbReference>
<comment type="caution">
    <text evidence="5">Lacks conserved residue(s) required for the propagation of feature annotation.</text>
</comment>
<dbReference type="Pfam" id="PF22458">
    <property type="entry name" value="RsmF-B_ferredox"/>
    <property type="match status" value="1"/>
</dbReference>
<protein>
    <submittedName>
        <fullName evidence="7">Sun protein</fullName>
        <ecNumber evidence="7">2.1.1.144</ecNumber>
    </submittedName>
</protein>
<dbReference type="InterPro" id="IPR023267">
    <property type="entry name" value="RCMT"/>
</dbReference>
<dbReference type="InterPro" id="IPR029063">
    <property type="entry name" value="SAM-dependent_MTases_sf"/>
</dbReference>
<proteinExistence type="inferred from homology"/>